<dbReference type="EMBL" id="JBHLXP010000001">
    <property type="protein sequence ID" value="MFC0047883.1"/>
    <property type="molecule type" value="Genomic_DNA"/>
</dbReference>
<dbReference type="InterPro" id="IPR036188">
    <property type="entry name" value="FAD/NAD-bd_sf"/>
</dbReference>
<comment type="cofactor">
    <cofactor evidence="1">
        <name>FAD</name>
        <dbReference type="ChEBI" id="CHEBI:57692"/>
    </cofactor>
</comment>
<dbReference type="SUPFAM" id="SSF51905">
    <property type="entry name" value="FAD/NAD(P)-binding domain"/>
    <property type="match status" value="1"/>
</dbReference>
<keyword evidence="4" id="KW-0285">Flavoprotein</keyword>
<dbReference type="NCBIfam" id="NF004356">
    <property type="entry name" value="PRK05732.1"/>
    <property type="match status" value="1"/>
</dbReference>
<keyword evidence="7" id="KW-0503">Monooxygenase</keyword>
<accession>A0ABV6BAI5</accession>
<dbReference type="PANTHER" id="PTHR43876:SF8">
    <property type="entry name" value="2-OCTAPRENYL-6-METHOXYPHENOL HYDROXYLASE"/>
    <property type="match status" value="1"/>
</dbReference>
<comment type="caution">
    <text evidence="9">The sequence shown here is derived from an EMBL/GenBank/DDBJ whole genome shotgun (WGS) entry which is preliminary data.</text>
</comment>
<gene>
    <name evidence="9" type="primary">ubiH</name>
    <name evidence="9" type="synonym">visB</name>
    <name evidence="9" type="ORF">ACFFJP_06250</name>
</gene>
<feature type="domain" description="FAD-binding" evidence="8">
    <location>
        <begin position="17"/>
        <end position="339"/>
    </location>
</feature>
<evidence type="ECO:0000256" key="6">
    <source>
        <dbReference type="ARBA" id="ARBA00023002"/>
    </source>
</evidence>
<organism evidence="9 10">
    <name type="scientific">Rheinheimera tilapiae</name>
    <dbReference type="NCBI Taxonomy" id="875043"/>
    <lineage>
        <taxon>Bacteria</taxon>
        <taxon>Pseudomonadati</taxon>
        <taxon>Pseudomonadota</taxon>
        <taxon>Gammaproteobacteria</taxon>
        <taxon>Chromatiales</taxon>
        <taxon>Chromatiaceae</taxon>
        <taxon>Rheinheimera</taxon>
    </lineage>
</organism>
<keyword evidence="6 9" id="KW-0560">Oxidoreductase</keyword>
<evidence type="ECO:0000256" key="7">
    <source>
        <dbReference type="ARBA" id="ARBA00023033"/>
    </source>
</evidence>
<evidence type="ECO:0000256" key="1">
    <source>
        <dbReference type="ARBA" id="ARBA00001974"/>
    </source>
</evidence>
<evidence type="ECO:0000256" key="2">
    <source>
        <dbReference type="ARBA" id="ARBA00004749"/>
    </source>
</evidence>
<comment type="pathway">
    <text evidence="2">Cofactor biosynthesis; ubiquinone biosynthesis.</text>
</comment>
<sequence>MSSAQSTANNSSNPFDLVIAGGGMTGAMLALQITRQLPHLRIAIVEQQSAEQQGAEPAAQHTTSFDSRSIALSAGSVALLARWGLWPELKPHACAIEHIQVSDRGHFGKSRLTATEFGRSALGYVIEIEWIGRLLYQQLQQVPTSQLQWFRPDQISAIRTERDLRHLQLKSGTELSCRLLVLCEGGDSPSRALAGIDGVQHDYQQSALIANVAVAAPHQGKAFERFTIDGPLALLPLTQQRYSLVWTCQPEQAVALKALPDAEFIAALQQAFGYSAGVFSSVGNRVLYPLKLKTAAKAADHRLVLCGNSLHNLHPIAGQGFNLALRDLDALLQLLAIHTDAGVDLPDAGAYGLTRQYQLLRSADMAQVVGFTDSLVRLFSNDSKLLALGRSLGLTVLNQCSVLKQPFAALTMGLSPLASQKQQIALHQQTASQAATQTATHAASYEAKGATTGHSSC</sequence>
<dbReference type="InterPro" id="IPR010971">
    <property type="entry name" value="UbiH/COQ6"/>
</dbReference>
<dbReference type="Gene3D" id="3.50.50.60">
    <property type="entry name" value="FAD/NAD(P)-binding domain"/>
    <property type="match status" value="2"/>
</dbReference>
<dbReference type="Pfam" id="PF01494">
    <property type="entry name" value="FAD_binding_3"/>
    <property type="match status" value="1"/>
</dbReference>
<dbReference type="InterPro" id="IPR011295">
    <property type="entry name" value="UbiH"/>
</dbReference>
<dbReference type="RefSeq" id="WP_377241536.1">
    <property type="nucleotide sequence ID" value="NZ_JBHLXP010000001.1"/>
</dbReference>
<keyword evidence="10" id="KW-1185">Reference proteome</keyword>
<evidence type="ECO:0000259" key="8">
    <source>
        <dbReference type="Pfam" id="PF01494"/>
    </source>
</evidence>
<dbReference type="InterPro" id="IPR051205">
    <property type="entry name" value="UbiH/COQ6_monooxygenase"/>
</dbReference>
<dbReference type="PRINTS" id="PR00420">
    <property type="entry name" value="RNGMNOXGNASE"/>
</dbReference>
<keyword evidence="5" id="KW-0274">FAD</keyword>
<dbReference type="EC" id="1.14.13.-" evidence="9"/>
<evidence type="ECO:0000256" key="4">
    <source>
        <dbReference type="ARBA" id="ARBA00022630"/>
    </source>
</evidence>
<evidence type="ECO:0000313" key="10">
    <source>
        <dbReference type="Proteomes" id="UP001589813"/>
    </source>
</evidence>
<proteinExistence type="inferred from homology"/>
<dbReference type="InterPro" id="IPR002938">
    <property type="entry name" value="FAD-bd"/>
</dbReference>
<protein>
    <submittedName>
        <fullName evidence="9">2-octaprenyl-6-methoxyphenyl hydroxylase</fullName>
        <ecNumber evidence="9">1.14.13.-</ecNumber>
    </submittedName>
</protein>
<comment type="similarity">
    <text evidence="3">Belongs to the UbiH/COQ6 family.</text>
</comment>
<evidence type="ECO:0000256" key="5">
    <source>
        <dbReference type="ARBA" id="ARBA00022827"/>
    </source>
</evidence>
<dbReference type="PANTHER" id="PTHR43876">
    <property type="entry name" value="UBIQUINONE BIOSYNTHESIS MONOOXYGENASE COQ6, MITOCHONDRIAL"/>
    <property type="match status" value="1"/>
</dbReference>
<dbReference type="Proteomes" id="UP001589813">
    <property type="component" value="Unassembled WGS sequence"/>
</dbReference>
<dbReference type="NCBIfam" id="TIGR01984">
    <property type="entry name" value="UbiH"/>
    <property type="match status" value="1"/>
</dbReference>
<name>A0ABV6BAI5_9GAMM</name>
<evidence type="ECO:0000256" key="3">
    <source>
        <dbReference type="ARBA" id="ARBA00005349"/>
    </source>
</evidence>
<reference evidence="9 10" key="1">
    <citation type="submission" date="2024-09" db="EMBL/GenBank/DDBJ databases">
        <authorList>
            <person name="Sun Q."/>
            <person name="Mori K."/>
        </authorList>
    </citation>
    <scope>NUCLEOTIDE SEQUENCE [LARGE SCALE GENOMIC DNA]</scope>
    <source>
        <strain evidence="9 10">KCTC 23315</strain>
    </source>
</reference>
<evidence type="ECO:0000313" key="9">
    <source>
        <dbReference type="EMBL" id="MFC0047883.1"/>
    </source>
</evidence>
<dbReference type="NCBIfam" id="TIGR01988">
    <property type="entry name" value="Ubi-OHases"/>
    <property type="match status" value="1"/>
</dbReference>
<dbReference type="GO" id="GO:0016491">
    <property type="term" value="F:oxidoreductase activity"/>
    <property type="evidence" value="ECO:0007669"/>
    <property type="project" value="UniProtKB-KW"/>
</dbReference>